<evidence type="ECO:0000256" key="3">
    <source>
        <dbReference type="SAM" id="SignalP"/>
    </source>
</evidence>
<evidence type="ECO:0000313" key="4">
    <source>
        <dbReference type="EMBL" id="MXP21358.1"/>
    </source>
</evidence>
<keyword evidence="1" id="KW-0378">Hydrolase</keyword>
<dbReference type="PROSITE" id="PS51257">
    <property type="entry name" value="PROKAR_LIPOPROTEIN"/>
    <property type="match status" value="1"/>
</dbReference>
<dbReference type="CDD" id="cd05829">
    <property type="entry name" value="Sortase_F"/>
    <property type="match status" value="1"/>
</dbReference>
<dbReference type="GO" id="GO:0016787">
    <property type="term" value="F:hydrolase activity"/>
    <property type="evidence" value="ECO:0007669"/>
    <property type="project" value="UniProtKB-KW"/>
</dbReference>
<comment type="caution">
    <text evidence="4">The sequence shown here is derived from an EMBL/GenBank/DDBJ whole genome shotgun (WGS) entry which is preliminary data.</text>
</comment>
<feature type="signal peptide" evidence="3">
    <location>
        <begin position="1"/>
        <end position="29"/>
    </location>
</feature>
<feature type="active site" description="Acyl-thioester intermediate" evidence="2">
    <location>
        <position position="171"/>
    </location>
</feature>
<organism evidence="4 5">
    <name type="scientific">Gordonia mangrovi</name>
    <dbReference type="NCBI Taxonomy" id="2665643"/>
    <lineage>
        <taxon>Bacteria</taxon>
        <taxon>Bacillati</taxon>
        <taxon>Actinomycetota</taxon>
        <taxon>Actinomycetes</taxon>
        <taxon>Mycobacteriales</taxon>
        <taxon>Gordoniaceae</taxon>
        <taxon>Gordonia</taxon>
    </lineage>
</organism>
<dbReference type="EMBL" id="WMBR01000002">
    <property type="protein sequence ID" value="MXP21358.1"/>
    <property type="molecule type" value="Genomic_DNA"/>
</dbReference>
<sequence>MRTRRFLVLITAVAALAMAVLMLTGCGGATDVQPPQVLSGSTEPSATRTAPVGEPVRLTVPSVQVDAVVRPIVDDSGEIDPPTEDDAWWWTERGTPGSADTVYLAGHAIHNGDGVFAPLQRVEPGAQIQLDTTAGSRTYRVDATATYDKWNLDRYDEVWQAVPGRLILVTCFVVDGQPTDENYLVYASLVD</sequence>
<dbReference type="Gene3D" id="2.40.260.10">
    <property type="entry name" value="Sortase"/>
    <property type="match status" value="1"/>
</dbReference>
<accession>A0A6L7GS35</accession>
<proteinExistence type="predicted"/>
<dbReference type="Proteomes" id="UP000475545">
    <property type="component" value="Unassembled WGS sequence"/>
</dbReference>
<dbReference type="RefSeq" id="WP_160901559.1">
    <property type="nucleotide sequence ID" value="NZ_CP102850.1"/>
</dbReference>
<evidence type="ECO:0000256" key="2">
    <source>
        <dbReference type="PIRSR" id="PIRSR605754-1"/>
    </source>
</evidence>
<evidence type="ECO:0000256" key="1">
    <source>
        <dbReference type="ARBA" id="ARBA00022801"/>
    </source>
</evidence>
<dbReference type="Pfam" id="PF04203">
    <property type="entry name" value="Sortase"/>
    <property type="match status" value="1"/>
</dbReference>
<dbReference type="InterPro" id="IPR023365">
    <property type="entry name" value="Sortase_dom-sf"/>
</dbReference>
<feature type="active site" description="Proton donor/acceptor" evidence="2">
    <location>
        <position position="107"/>
    </location>
</feature>
<reference evidence="4 5" key="1">
    <citation type="submission" date="2019-11" db="EMBL/GenBank/DDBJ databases">
        <title>Gordonia sp. nov., a novel actinobacterium isolated from mangrove soil in Hainan.</title>
        <authorList>
            <person name="Huang X."/>
            <person name="Xie Y."/>
            <person name="Chu X."/>
            <person name="Xiao K."/>
        </authorList>
    </citation>
    <scope>NUCLEOTIDE SEQUENCE [LARGE SCALE GENOMIC DNA]</scope>
    <source>
        <strain evidence="4 5">HNM0687</strain>
    </source>
</reference>
<name>A0A6L7GS35_9ACTN</name>
<feature type="chain" id="PRO_5027055541" evidence="3">
    <location>
        <begin position="30"/>
        <end position="191"/>
    </location>
</feature>
<evidence type="ECO:0000313" key="5">
    <source>
        <dbReference type="Proteomes" id="UP000475545"/>
    </source>
</evidence>
<dbReference type="InterPro" id="IPR042001">
    <property type="entry name" value="Sortase_F"/>
</dbReference>
<dbReference type="SUPFAM" id="SSF63817">
    <property type="entry name" value="Sortase"/>
    <property type="match status" value="1"/>
</dbReference>
<dbReference type="AlphaFoldDB" id="A0A6L7GS35"/>
<protein>
    <submittedName>
        <fullName evidence="4">Sortase</fullName>
    </submittedName>
</protein>
<gene>
    <name evidence="4" type="ORF">GIY30_08330</name>
</gene>
<keyword evidence="3" id="KW-0732">Signal</keyword>
<keyword evidence="5" id="KW-1185">Reference proteome</keyword>
<dbReference type="InterPro" id="IPR005754">
    <property type="entry name" value="Sortase"/>
</dbReference>